<dbReference type="PROSITE" id="PS50911">
    <property type="entry name" value="CHAP"/>
    <property type="match status" value="1"/>
</dbReference>
<proteinExistence type="predicted"/>
<dbReference type="Proteomes" id="UP001140172">
    <property type="component" value="Unassembled WGS sequence"/>
</dbReference>
<feature type="chain" id="PRO_5040772811" description="Peptidase C51 domain-containing protein" evidence="1">
    <location>
        <begin position="21"/>
        <end position="237"/>
    </location>
</feature>
<accession>A0A9W8LKE4</accession>
<evidence type="ECO:0000259" key="2">
    <source>
        <dbReference type="PROSITE" id="PS50911"/>
    </source>
</evidence>
<reference evidence="3" key="1">
    <citation type="submission" date="2022-07" db="EMBL/GenBank/DDBJ databases">
        <title>Phylogenomic reconstructions and comparative analyses of Kickxellomycotina fungi.</title>
        <authorList>
            <person name="Reynolds N.K."/>
            <person name="Stajich J.E."/>
            <person name="Barry K."/>
            <person name="Grigoriev I.V."/>
            <person name="Crous P."/>
            <person name="Smith M.E."/>
        </authorList>
    </citation>
    <scope>NUCLEOTIDE SEQUENCE</scope>
    <source>
        <strain evidence="3">BCRC 34489</strain>
    </source>
</reference>
<dbReference type="AlphaFoldDB" id="A0A9W8LKE4"/>
<comment type="caution">
    <text evidence="3">The sequence shown here is derived from an EMBL/GenBank/DDBJ whole genome shotgun (WGS) entry which is preliminary data.</text>
</comment>
<evidence type="ECO:0000256" key="1">
    <source>
        <dbReference type="SAM" id="SignalP"/>
    </source>
</evidence>
<evidence type="ECO:0000313" key="4">
    <source>
        <dbReference type="Proteomes" id="UP001140172"/>
    </source>
</evidence>
<sequence length="237" mass="25519">MKLTAIITFCVASLAASTNAYKIYKADVVNCRSTPSTSGKVVRTYKPSDNISLTCQTSGESIKGNSLWDKTTNGCYISDYYLKTGSNGYVAGKCGSSGGSSPSTGKIPGPIKDDYPYKGSCGGVDKWNYYKCQCTSFVAWRINSRLGVKYTNMYKGVNWGNAKTWDEAARGTGVAVNSKPVAGCIAQTNAGVYGHVAWVTKVSGNSVTIEEYNHGGTEKYSTRTVPKSTFNYIHIKV</sequence>
<keyword evidence="1" id="KW-0732">Signal</keyword>
<protein>
    <recommendedName>
        <fullName evidence="2">Peptidase C51 domain-containing protein</fullName>
    </recommendedName>
</protein>
<feature type="signal peptide" evidence="1">
    <location>
        <begin position="1"/>
        <end position="20"/>
    </location>
</feature>
<dbReference type="SUPFAM" id="SSF54001">
    <property type="entry name" value="Cysteine proteinases"/>
    <property type="match status" value="1"/>
</dbReference>
<feature type="domain" description="Peptidase C51" evidence="2">
    <location>
        <begin position="109"/>
        <end position="234"/>
    </location>
</feature>
<gene>
    <name evidence="3" type="ORF">GGI15_002361</name>
</gene>
<evidence type="ECO:0000313" key="3">
    <source>
        <dbReference type="EMBL" id="KAJ2784070.1"/>
    </source>
</evidence>
<dbReference type="Gene3D" id="2.30.30.40">
    <property type="entry name" value="SH3 Domains"/>
    <property type="match status" value="1"/>
</dbReference>
<dbReference type="InterPro" id="IPR007921">
    <property type="entry name" value="CHAP_dom"/>
</dbReference>
<name>A0A9W8LKE4_9FUNG</name>
<dbReference type="InterPro" id="IPR038765">
    <property type="entry name" value="Papain-like_cys_pep_sf"/>
</dbReference>
<dbReference type="EMBL" id="JANBUM010000123">
    <property type="protein sequence ID" value="KAJ2784070.1"/>
    <property type="molecule type" value="Genomic_DNA"/>
</dbReference>
<dbReference type="Pfam" id="PF05257">
    <property type="entry name" value="CHAP"/>
    <property type="match status" value="1"/>
</dbReference>
<dbReference type="Gene3D" id="3.90.1720.10">
    <property type="entry name" value="endopeptidase domain like (from Nostoc punctiforme)"/>
    <property type="match status" value="1"/>
</dbReference>
<dbReference type="OrthoDB" id="5358886at2759"/>
<keyword evidence="4" id="KW-1185">Reference proteome</keyword>
<organism evidence="3 4">
    <name type="scientific">Coemansia interrupta</name>
    <dbReference type="NCBI Taxonomy" id="1126814"/>
    <lineage>
        <taxon>Eukaryota</taxon>
        <taxon>Fungi</taxon>
        <taxon>Fungi incertae sedis</taxon>
        <taxon>Zoopagomycota</taxon>
        <taxon>Kickxellomycotina</taxon>
        <taxon>Kickxellomycetes</taxon>
        <taxon>Kickxellales</taxon>
        <taxon>Kickxellaceae</taxon>
        <taxon>Coemansia</taxon>
    </lineage>
</organism>